<dbReference type="OrthoDB" id="9811471at2"/>
<dbReference type="Gene3D" id="3.90.1300.10">
    <property type="entry name" value="Amidase signature (AS) domain"/>
    <property type="match status" value="1"/>
</dbReference>
<dbReference type="SUPFAM" id="SSF75304">
    <property type="entry name" value="Amidase signature (AS) enzymes"/>
    <property type="match status" value="1"/>
</dbReference>
<dbReference type="GO" id="GO:0016740">
    <property type="term" value="F:transferase activity"/>
    <property type="evidence" value="ECO:0007669"/>
    <property type="project" value="UniProtKB-KW"/>
</dbReference>
<accession>A0A429Y586</accession>
<dbReference type="PANTHER" id="PTHR11895">
    <property type="entry name" value="TRANSAMIDASE"/>
    <property type="match status" value="1"/>
</dbReference>
<gene>
    <name evidence="3" type="ORF">D4T97_006880</name>
</gene>
<dbReference type="InterPro" id="IPR000120">
    <property type="entry name" value="Amidase"/>
</dbReference>
<dbReference type="EMBL" id="QYTV02000002">
    <property type="protein sequence ID" value="RST76479.1"/>
    <property type="molecule type" value="Genomic_DNA"/>
</dbReference>
<reference evidence="3" key="1">
    <citation type="submission" date="2018-12" db="EMBL/GenBank/DDBJ databases">
        <authorList>
            <person name="Sun L."/>
            <person name="Chen Z."/>
        </authorList>
    </citation>
    <scope>NUCLEOTIDE SEQUENCE [LARGE SCALE GENOMIC DNA]</scope>
    <source>
        <strain evidence="3">3-2-2</strain>
    </source>
</reference>
<evidence type="ECO:0000313" key="3">
    <source>
        <dbReference type="EMBL" id="RST76479.1"/>
    </source>
</evidence>
<dbReference type="PROSITE" id="PS00571">
    <property type="entry name" value="AMIDASES"/>
    <property type="match status" value="1"/>
</dbReference>
<dbReference type="Proteomes" id="UP000287156">
    <property type="component" value="Unassembled WGS sequence"/>
</dbReference>
<dbReference type="InterPro" id="IPR023631">
    <property type="entry name" value="Amidase_dom"/>
</dbReference>
<evidence type="ECO:0000259" key="2">
    <source>
        <dbReference type="Pfam" id="PF01425"/>
    </source>
</evidence>
<dbReference type="InterPro" id="IPR020556">
    <property type="entry name" value="Amidase_CS"/>
</dbReference>
<keyword evidence="4" id="KW-1185">Reference proteome</keyword>
<proteinExistence type="inferred from homology"/>
<evidence type="ECO:0000313" key="4">
    <source>
        <dbReference type="Proteomes" id="UP000287156"/>
    </source>
</evidence>
<comment type="caution">
    <text evidence="3">The sequence shown here is derived from an EMBL/GenBank/DDBJ whole genome shotgun (WGS) entry which is preliminary data.</text>
</comment>
<organism evidence="3 4">
    <name type="scientific">Siminovitchia acidinfaciens</name>
    <dbReference type="NCBI Taxonomy" id="2321395"/>
    <lineage>
        <taxon>Bacteria</taxon>
        <taxon>Bacillati</taxon>
        <taxon>Bacillota</taxon>
        <taxon>Bacilli</taxon>
        <taxon>Bacillales</taxon>
        <taxon>Bacillaceae</taxon>
        <taxon>Siminovitchia</taxon>
    </lineage>
</organism>
<comment type="similarity">
    <text evidence="1">Belongs to the amidase family.</text>
</comment>
<dbReference type="PANTHER" id="PTHR11895:SF7">
    <property type="entry name" value="GLUTAMYL-TRNA(GLN) AMIDOTRANSFERASE SUBUNIT A, MITOCHONDRIAL"/>
    <property type="match status" value="1"/>
</dbReference>
<feature type="domain" description="Amidase" evidence="2">
    <location>
        <begin position="26"/>
        <end position="449"/>
    </location>
</feature>
<dbReference type="AlphaFoldDB" id="A0A429Y586"/>
<sequence>MIEELALKTIEELAPLLQKKQVSPVEITKSVLQRIEAHNSKLNAFINVTADTALESAKLAELEILRGDYRGALHGIPMALKDNLYIKGEVTTLGSKIHSDFIPEFDATVVSKLKESGVIFTGKLNLHEYAWGGTTNNQHYGVCRNPWNIERIPGGSSGGSGAAVAADMTIASLGTDTGGSIRLPSSACGIIGLKPTYGRVSTYGSFPLAWSLDHIGPMTKTVRDAAILLEAIAGYDRKDPASANIPAEKYSDFLSEDIKGVVIGINEEYFMNDVDSEIEMAVRDGINKLIELGAEVKTISIPELKNLSITQMNTILPEASAIHDVNLKLRPQDFGEDVRLLLELGQLPSAVDYLKAQQLRQRLINDFTNAFESIDVLITPTMPFIPPKIGNEFQDLNGREVNFLQHVIRFLAPMNLTGLPALTIPCGLSRGMPVGMQIIGKAFDEKTVLKLAYSFEKANIFQDNKPLIDKERTLSK</sequence>
<dbReference type="Pfam" id="PF01425">
    <property type="entry name" value="Amidase"/>
    <property type="match status" value="1"/>
</dbReference>
<evidence type="ECO:0000256" key="1">
    <source>
        <dbReference type="ARBA" id="ARBA00009199"/>
    </source>
</evidence>
<name>A0A429Y586_9BACI</name>
<dbReference type="RefSeq" id="WP_126049016.1">
    <property type="nucleotide sequence ID" value="NZ_QYTV02000002.1"/>
</dbReference>
<protein>
    <submittedName>
        <fullName evidence="3">Aspartyl/glutamyl-tRNA amidotransferase subunit A</fullName>
    </submittedName>
</protein>
<dbReference type="InterPro" id="IPR036928">
    <property type="entry name" value="AS_sf"/>
</dbReference>